<accession>A0A383BWY8</accession>
<dbReference type="AlphaFoldDB" id="A0A383BWY8"/>
<sequence length="24" mass="2570">MPDTAPSATAPWATSWSLDLNSHI</sequence>
<organism evidence="1">
    <name type="scientific">marine metagenome</name>
    <dbReference type="NCBI Taxonomy" id="408172"/>
    <lineage>
        <taxon>unclassified sequences</taxon>
        <taxon>metagenomes</taxon>
        <taxon>ecological metagenomes</taxon>
    </lineage>
</organism>
<gene>
    <name evidence="1" type="ORF">METZ01_LOCUS477286</name>
</gene>
<protein>
    <submittedName>
        <fullName evidence="1">Uncharacterized protein</fullName>
    </submittedName>
</protein>
<reference evidence="1" key="1">
    <citation type="submission" date="2018-05" db="EMBL/GenBank/DDBJ databases">
        <authorList>
            <person name="Lanie J.A."/>
            <person name="Ng W.-L."/>
            <person name="Kazmierczak K.M."/>
            <person name="Andrzejewski T.M."/>
            <person name="Davidsen T.M."/>
            <person name="Wayne K.J."/>
            <person name="Tettelin H."/>
            <person name="Glass J.I."/>
            <person name="Rusch D."/>
            <person name="Podicherti R."/>
            <person name="Tsui H.-C.T."/>
            <person name="Winkler M.E."/>
        </authorList>
    </citation>
    <scope>NUCLEOTIDE SEQUENCE</scope>
</reference>
<dbReference type="EMBL" id="UINC01203942">
    <property type="protein sequence ID" value="SVE24432.1"/>
    <property type="molecule type" value="Genomic_DNA"/>
</dbReference>
<evidence type="ECO:0000313" key="1">
    <source>
        <dbReference type="EMBL" id="SVE24432.1"/>
    </source>
</evidence>
<name>A0A383BWY8_9ZZZZ</name>
<proteinExistence type="predicted"/>